<comment type="caution">
    <text evidence="4">The sequence shown here is derived from an EMBL/GenBank/DDBJ whole genome shotgun (WGS) entry which is preliminary data.</text>
</comment>
<feature type="transmembrane region" description="Helical" evidence="3">
    <location>
        <begin position="184"/>
        <end position="202"/>
    </location>
</feature>
<comment type="subcellular location">
    <subcellularLocation>
        <location evidence="1">Cell membrane</location>
        <topology evidence="1">Multi-pass membrane protein</topology>
    </subcellularLocation>
</comment>
<dbReference type="PANTHER" id="PTHR42865">
    <property type="entry name" value="PROTON/GLUTAMATE-ASPARTATE SYMPORTER"/>
    <property type="match status" value="1"/>
</dbReference>
<dbReference type="GO" id="GO:0006835">
    <property type="term" value="P:dicarboxylic acid transport"/>
    <property type="evidence" value="ECO:0007669"/>
    <property type="project" value="TreeGrafter"/>
</dbReference>
<protein>
    <submittedName>
        <fullName evidence="4">Dicarboxylate/amino acid:cation symporter</fullName>
    </submittedName>
</protein>
<feature type="transmembrane region" description="Helical" evidence="3">
    <location>
        <begin position="222"/>
        <end position="242"/>
    </location>
</feature>
<dbReference type="PANTHER" id="PTHR42865:SF7">
    <property type="entry name" value="PROTON_GLUTAMATE-ASPARTATE SYMPORTER"/>
    <property type="match status" value="1"/>
</dbReference>
<keyword evidence="5" id="KW-1185">Reference proteome</keyword>
<dbReference type="Pfam" id="PF00375">
    <property type="entry name" value="SDF"/>
    <property type="match status" value="1"/>
</dbReference>
<keyword evidence="3" id="KW-1133">Transmembrane helix</keyword>
<dbReference type="GO" id="GO:0015293">
    <property type="term" value="F:symporter activity"/>
    <property type="evidence" value="ECO:0007669"/>
    <property type="project" value="UniProtKB-KW"/>
</dbReference>
<sequence>MNNTNSFLKNYSGILLLLAGIFVGSIAGIIWGEKIAVIKPIGDIFINLLFTAVVPLVFFCIVSAIANIDRSQKFGKILGSTFFVFVCTLLVAAFVTVLIAWLFPFSQSNGDGSTFSAEVTKQSAGDELTQLLTTSDFYILLSRKNMLALIIFSLLIGFAILRAGDKGKPFHDFIDSGMEVMKHVLLIIMKVAPVGLGAYFAYQVGTIGPQLFGTYGKALALFHGVSIFYFIIFFSIYAFIAGGTKAVALYWKNNIVPSATAIGTCSSIATIPANLDAAKKMRIPPYIGNLVVPLGAALHKDGSSISAVTKIVVVFAMFHKPFAGIDTVALALGLSVIVSIVEGGIPNGGYIGELLIISAYGLPASAVPAVMIIGTLVDPIATILNATGDTVAGMLVTRMIEGRGWMEKQLTE</sequence>
<feature type="transmembrane region" description="Helical" evidence="3">
    <location>
        <begin position="44"/>
        <end position="65"/>
    </location>
</feature>
<dbReference type="RefSeq" id="WP_217791538.1">
    <property type="nucleotide sequence ID" value="NZ_JAHSPG010000008.1"/>
</dbReference>
<dbReference type="AlphaFoldDB" id="A0A9E2W2Y7"/>
<evidence type="ECO:0000313" key="4">
    <source>
        <dbReference type="EMBL" id="MBV4357885.1"/>
    </source>
</evidence>
<feature type="transmembrane region" description="Helical" evidence="3">
    <location>
        <begin position="77"/>
        <end position="103"/>
    </location>
</feature>
<name>A0A9E2W2Y7_9BACT</name>
<feature type="transmembrane region" description="Helical" evidence="3">
    <location>
        <begin position="146"/>
        <end position="163"/>
    </location>
</feature>
<feature type="transmembrane region" description="Helical" evidence="3">
    <location>
        <begin position="12"/>
        <end position="32"/>
    </location>
</feature>
<organism evidence="4 5">
    <name type="scientific">Pinibacter aurantiacus</name>
    <dbReference type="NCBI Taxonomy" id="2851599"/>
    <lineage>
        <taxon>Bacteria</taxon>
        <taxon>Pseudomonadati</taxon>
        <taxon>Bacteroidota</taxon>
        <taxon>Chitinophagia</taxon>
        <taxon>Chitinophagales</taxon>
        <taxon>Chitinophagaceae</taxon>
        <taxon>Pinibacter</taxon>
    </lineage>
</organism>
<dbReference type="InterPro" id="IPR001991">
    <property type="entry name" value="Na-dicarboxylate_symporter"/>
</dbReference>
<keyword evidence="2" id="KW-1003">Cell membrane</keyword>
<evidence type="ECO:0000256" key="2">
    <source>
        <dbReference type="ARBA" id="ARBA00022475"/>
    </source>
</evidence>
<evidence type="ECO:0000313" key="5">
    <source>
        <dbReference type="Proteomes" id="UP000812270"/>
    </source>
</evidence>
<keyword evidence="3" id="KW-0812">Transmembrane</keyword>
<evidence type="ECO:0000256" key="1">
    <source>
        <dbReference type="ARBA" id="ARBA00004651"/>
    </source>
</evidence>
<keyword evidence="3" id="KW-0472">Membrane</keyword>
<proteinExistence type="predicted"/>
<dbReference type="Proteomes" id="UP000812270">
    <property type="component" value="Unassembled WGS sequence"/>
</dbReference>
<dbReference type="GO" id="GO:0005886">
    <property type="term" value="C:plasma membrane"/>
    <property type="evidence" value="ECO:0007669"/>
    <property type="project" value="UniProtKB-SubCell"/>
</dbReference>
<evidence type="ECO:0000256" key="3">
    <source>
        <dbReference type="SAM" id="Phobius"/>
    </source>
</evidence>
<dbReference type="EMBL" id="JAHSPG010000008">
    <property type="protein sequence ID" value="MBV4357885.1"/>
    <property type="molecule type" value="Genomic_DNA"/>
</dbReference>
<reference evidence="4" key="1">
    <citation type="submission" date="2021-06" db="EMBL/GenBank/DDBJ databases">
        <authorList>
            <person name="Huq M.A."/>
        </authorList>
    </citation>
    <scope>NUCLEOTIDE SEQUENCE</scope>
    <source>
        <strain evidence="4">MAH-26</strain>
    </source>
</reference>
<accession>A0A9E2W2Y7</accession>
<gene>
    <name evidence="4" type="ORF">KTO63_12045</name>
</gene>